<dbReference type="InterPro" id="IPR013783">
    <property type="entry name" value="Ig-like_fold"/>
</dbReference>
<dbReference type="Gene3D" id="3.90.182.10">
    <property type="entry name" value="Toxin - Anthrax Protective Antigen,domain 1"/>
    <property type="match status" value="3"/>
</dbReference>
<dbReference type="InterPro" id="IPR012938">
    <property type="entry name" value="Glc/Sorbosone_DH"/>
</dbReference>
<organism evidence="5 6">
    <name type="scientific">Catenuloplanes indicus</name>
    <dbReference type="NCBI Taxonomy" id="137267"/>
    <lineage>
        <taxon>Bacteria</taxon>
        <taxon>Bacillati</taxon>
        <taxon>Actinomycetota</taxon>
        <taxon>Actinomycetes</taxon>
        <taxon>Micromonosporales</taxon>
        <taxon>Micromonosporaceae</taxon>
        <taxon>Catenuloplanes</taxon>
    </lineage>
</organism>
<proteinExistence type="predicted"/>
<feature type="signal peptide" evidence="2">
    <location>
        <begin position="1"/>
        <end position="24"/>
    </location>
</feature>
<dbReference type="CDD" id="cd00146">
    <property type="entry name" value="PKD"/>
    <property type="match status" value="1"/>
</dbReference>
<evidence type="ECO:0000313" key="6">
    <source>
        <dbReference type="Proteomes" id="UP001240236"/>
    </source>
</evidence>
<dbReference type="SUPFAM" id="SSF49299">
    <property type="entry name" value="PKD domain"/>
    <property type="match status" value="1"/>
</dbReference>
<feature type="domain" description="PKD" evidence="3">
    <location>
        <begin position="367"/>
        <end position="454"/>
    </location>
</feature>
<evidence type="ECO:0000256" key="1">
    <source>
        <dbReference type="SAM" id="MobiDB-lite"/>
    </source>
</evidence>
<dbReference type="InterPro" id="IPR035986">
    <property type="entry name" value="PKD_dom_sf"/>
</dbReference>
<dbReference type="AlphaFoldDB" id="A0AAE3VTM6"/>
<dbReference type="EMBL" id="JAUSUZ010000001">
    <property type="protein sequence ID" value="MDQ0363447.1"/>
    <property type="molecule type" value="Genomic_DNA"/>
</dbReference>
<dbReference type="PANTHER" id="PTHR19328:SF75">
    <property type="entry name" value="ALDOSE SUGAR DEHYDROGENASE YLII"/>
    <property type="match status" value="1"/>
</dbReference>
<evidence type="ECO:0000259" key="3">
    <source>
        <dbReference type="PROSITE" id="PS50093"/>
    </source>
</evidence>
<feature type="domain" description="PA14" evidence="4">
    <location>
        <begin position="763"/>
        <end position="906"/>
    </location>
</feature>
<dbReference type="Gene3D" id="2.60.40.10">
    <property type="entry name" value="Immunoglobulins"/>
    <property type="match status" value="2"/>
</dbReference>
<feature type="domain" description="PA14" evidence="4">
    <location>
        <begin position="1032"/>
        <end position="1157"/>
    </location>
</feature>
<dbReference type="Pfam" id="PF07691">
    <property type="entry name" value="PA14"/>
    <property type="match status" value="4"/>
</dbReference>
<evidence type="ECO:0000313" key="5">
    <source>
        <dbReference type="EMBL" id="MDQ0363447.1"/>
    </source>
</evidence>
<dbReference type="InterPro" id="IPR022409">
    <property type="entry name" value="PKD/Chitinase_dom"/>
</dbReference>
<dbReference type="InterPro" id="IPR000601">
    <property type="entry name" value="PKD_dom"/>
</dbReference>
<dbReference type="RefSeq" id="WP_307234090.1">
    <property type="nucleotide sequence ID" value="NZ_JAUSUZ010000001.1"/>
</dbReference>
<keyword evidence="2" id="KW-0732">Signal</keyword>
<dbReference type="Gene3D" id="2.60.120.380">
    <property type="match status" value="1"/>
</dbReference>
<name>A0AAE3VTM6_9ACTN</name>
<dbReference type="Proteomes" id="UP001240236">
    <property type="component" value="Unassembled WGS sequence"/>
</dbReference>
<feature type="region of interest" description="Disordered" evidence="1">
    <location>
        <begin position="920"/>
        <end position="939"/>
    </location>
</feature>
<dbReference type="SMART" id="SM00089">
    <property type="entry name" value="PKD"/>
    <property type="match status" value="1"/>
</dbReference>
<dbReference type="Pfam" id="PF07995">
    <property type="entry name" value="GSDH"/>
    <property type="match status" value="1"/>
</dbReference>
<dbReference type="InterPro" id="IPR037524">
    <property type="entry name" value="PA14/GLEYA"/>
</dbReference>
<dbReference type="SMART" id="SM00758">
    <property type="entry name" value="PA14"/>
    <property type="match status" value="4"/>
</dbReference>
<dbReference type="PROSITE" id="PS50093">
    <property type="entry name" value="PKD"/>
    <property type="match status" value="1"/>
</dbReference>
<dbReference type="SUPFAM" id="SSF50952">
    <property type="entry name" value="Soluble quinoprotein glucose dehydrogenase"/>
    <property type="match status" value="1"/>
</dbReference>
<dbReference type="Gene3D" id="2.120.10.30">
    <property type="entry name" value="TolB, C-terminal domain"/>
    <property type="match status" value="1"/>
</dbReference>
<dbReference type="Pfam" id="PF18911">
    <property type="entry name" value="PKD_4"/>
    <property type="match status" value="1"/>
</dbReference>
<accession>A0AAE3VTM6</accession>
<dbReference type="InterPro" id="IPR011041">
    <property type="entry name" value="Quinoprot_gluc/sorb_DH_b-prop"/>
</dbReference>
<dbReference type="GO" id="GO:0005975">
    <property type="term" value="P:carbohydrate metabolic process"/>
    <property type="evidence" value="ECO:0007669"/>
    <property type="project" value="UniProtKB-ARBA"/>
</dbReference>
<feature type="domain" description="PA14" evidence="4">
    <location>
        <begin position="899"/>
        <end position="1039"/>
    </location>
</feature>
<dbReference type="PANTHER" id="PTHR19328">
    <property type="entry name" value="HEDGEHOG-INTERACTING PROTEIN"/>
    <property type="match status" value="1"/>
</dbReference>
<protein>
    <submittedName>
        <fullName evidence="5">Glucose/arabinose dehydrogenase/PKD repeat protein</fullName>
    </submittedName>
</protein>
<dbReference type="PROSITE" id="PS51820">
    <property type="entry name" value="PA14"/>
    <property type="match status" value="4"/>
</dbReference>
<evidence type="ECO:0000259" key="4">
    <source>
        <dbReference type="PROSITE" id="PS51820"/>
    </source>
</evidence>
<sequence>MRARMSFLLAWLLAAVLLPAPGHAAPPADFRTSLIVGAGLDGPSGFEIAPDGRIFVLERSGTVKIVKNGVLLPAPFAYLPSEASGDRGLIGIAFDPEFGVTNHYVYFYYTGLDLHNRLVRFDASGDVGTDGPFTIFRTESLSQHLHVGGSIRFGPDGMLYFAVGDNGYSSNAQLLTNPHGKILRIRRDGTIPADNPFYGQAGKEQAIWAYGFRNPWRFQFDAATGALYGGDVGDFTWEEVNRIVKGGNYGWPLKEGYCTVDCAGFTDPVHVYPHDGESAAVTGGPVYRGDDFPPAYRGNLFFGDYAKGFLRRAELDAAGAVTAVHDFDPVAGSVVDIKQAADGSLYYLTYIPGRLYRIAYELGNHSPSAVAGADVTKGLGPLTVHFDATGSTDPDGDPLGYAWDFGDGTTGTGPAPVKTYPDVGVYQVTLTVDDGQGHTAQAVPIVIQVGIPPTVTIAVPADESPYRAGDVITYNAFATDAAGFDLDDNDIRTTVLLHHGTHTHPFAGPLTGRAGSFTIPVTGESSADTWYGITVTATDANGLSTSRTIEIRPVTAPLTVTTDPPGLVAHLDGIPVGTPHPVRGVAGFQREIYAPPTAVAADGTVHHFTGWSDGGAIRHTITTPDTPSVYTAGYARSPDFTATFFNNTGLAGTPVLRRSDPAVGFVWGADPPGPGVAADGFSARWTKRQHFAAGRYRFTTVTDDGVRLYVDRKLVLDRWQGQSGTAHDWVGDLGAGDHTITMEYYDEGGDALATLGWTATTDQPDERFTAHYWNTPGTGGAPTIPATVPTLTRQERAVDHDWALGSPDPAIAADHFAARWTRTVSLAPGEYTFTATADDGVRLTVDGQRLIDAWADSGATTHTATTVLDGGPHTIVLDYYENGGDAVAKLSWRQTADAADPPDYAAEYWNAPERPPAVPARAPDLARPEPAVDADWGGGSPDPVIAPDGFVARWTRTDTLPAGVYRFSGASDDGIRVFVDGAPVVDRWVDQNATFSADLVLAAGPHEIRVEYYEDGGGALARFGYQRIADVAPAAGWTAAYFGNPDLAGTPLLTREDDAVDFDWGYGTPHPDVPADGFSARWTRTATYPAGTHRMTVTGDDGVRVLVDGVLVIDGWSDHGPATFTADVPLDAGAHTVVVEYYERGGGALARFGQIRI</sequence>
<feature type="domain" description="PA14" evidence="4">
    <location>
        <begin position="635"/>
        <end position="771"/>
    </location>
</feature>
<evidence type="ECO:0000256" key="2">
    <source>
        <dbReference type="SAM" id="SignalP"/>
    </source>
</evidence>
<dbReference type="InterPro" id="IPR011042">
    <property type="entry name" value="6-blade_b-propeller_TolB-like"/>
</dbReference>
<feature type="chain" id="PRO_5042279061" evidence="2">
    <location>
        <begin position="25"/>
        <end position="1157"/>
    </location>
</feature>
<dbReference type="SUPFAM" id="SSF56988">
    <property type="entry name" value="Anthrax protective antigen"/>
    <property type="match status" value="4"/>
</dbReference>
<dbReference type="InterPro" id="IPR011658">
    <property type="entry name" value="PA14_dom"/>
</dbReference>
<reference evidence="5 6" key="1">
    <citation type="submission" date="2023-07" db="EMBL/GenBank/DDBJ databases">
        <title>Sequencing the genomes of 1000 actinobacteria strains.</title>
        <authorList>
            <person name="Klenk H.-P."/>
        </authorList>
    </citation>
    <scope>NUCLEOTIDE SEQUENCE [LARGE SCALE GENOMIC DNA]</scope>
    <source>
        <strain evidence="5 6">DSM 44709</strain>
    </source>
</reference>
<keyword evidence="6" id="KW-1185">Reference proteome</keyword>
<comment type="caution">
    <text evidence="5">The sequence shown here is derived from an EMBL/GenBank/DDBJ whole genome shotgun (WGS) entry which is preliminary data.</text>
</comment>
<gene>
    <name evidence="5" type="ORF">J2S42_000116</name>
</gene>